<keyword evidence="3" id="KW-1185">Reference proteome</keyword>
<evidence type="ECO:0000313" key="2">
    <source>
        <dbReference type="EMBL" id="KAK7543260.1"/>
    </source>
</evidence>
<accession>A0ABR1M8E7</accession>
<name>A0ABR1M8E7_9PEZI</name>
<feature type="region of interest" description="Disordered" evidence="1">
    <location>
        <begin position="31"/>
        <end position="56"/>
    </location>
</feature>
<dbReference type="EMBL" id="JBBPDW010000021">
    <property type="protein sequence ID" value="KAK7543260.1"/>
    <property type="molecule type" value="Genomic_DNA"/>
</dbReference>
<gene>
    <name evidence="2" type="ORF">IWX46DRAFT_157976</name>
</gene>
<protein>
    <submittedName>
        <fullName evidence="2">Uncharacterized protein</fullName>
    </submittedName>
</protein>
<dbReference type="Proteomes" id="UP001365128">
    <property type="component" value="Unassembled WGS sequence"/>
</dbReference>
<evidence type="ECO:0000256" key="1">
    <source>
        <dbReference type="SAM" id="MobiDB-lite"/>
    </source>
</evidence>
<reference evidence="2 3" key="1">
    <citation type="submission" date="2024-04" db="EMBL/GenBank/DDBJ databases">
        <title>Phyllosticta paracitricarpa is synonymous to the EU quarantine fungus P. citricarpa based on phylogenomic analyses.</title>
        <authorList>
            <consortium name="Lawrence Berkeley National Laboratory"/>
            <person name="Van Ingen-Buijs V.A."/>
            <person name="Van Westerhoven A.C."/>
            <person name="Haridas S."/>
            <person name="Skiadas P."/>
            <person name="Martin F."/>
            <person name="Groenewald J.Z."/>
            <person name="Crous P.W."/>
            <person name="Seidl M.F."/>
        </authorList>
    </citation>
    <scope>NUCLEOTIDE SEQUENCE [LARGE SCALE GENOMIC DNA]</scope>
    <source>
        <strain evidence="2 3">CBS 122670</strain>
    </source>
</reference>
<comment type="caution">
    <text evidence="2">The sequence shown here is derived from an EMBL/GenBank/DDBJ whole genome shotgun (WGS) entry which is preliminary data.</text>
</comment>
<proteinExistence type="predicted"/>
<sequence length="214" mass="23875">MHASAPIHPPIRLYPCAGCCSSLETTGNPSSRCHLPSAQPHGPTELGGRLQHHASTPRCRPLVKHSRLCSAGRRTRLRQCRRPSARCHTYIGNNYALCRHTSPISGYRRGGVCIYYLHSATLSSLPRMSSPSSVRLLPHHVAMSRFLWLHLTHQASGTWFGKFNNHHLTHLRCPPDPTLSQFPPLCATLTKMPSCLRTIPMHSQQSTLKRQTDG</sequence>
<evidence type="ECO:0000313" key="3">
    <source>
        <dbReference type="Proteomes" id="UP001365128"/>
    </source>
</evidence>
<organism evidence="2 3">
    <name type="scientific">Phyllosticta citricarpa</name>
    <dbReference type="NCBI Taxonomy" id="55181"/>
    <lineage>
        <taxon>Eukaryota</taxon>
        <taxon>Fungi</taxon>
        <taxon>Dikarya</taxon>
        <taxon>Ascomycota</taxon>
        <taxon>Pezizomycotina</taxon>
        <taxon>Dothideomycetes</taxon>
        <taxon>Dothideomycetes incertae sedis</taxon>
        <taxon>Botryosphaeriales</taxon>
        <taxon>Phyllostictaceae</taxon>
        <taxon>Phyllosticta</taxon>
    </lineage>
</organism>